<keyword evidence="1" id="KW-0118">Viral capsid assembly</keyword>
<keyword evidence="2" id="KW-1171">Viral genome ejection through host cell envelope</keyword>
<keyword evidence="2" id="KW-1160">Virus entry into host cell</keyword>
<evidence type="ECO:0000313" key="5">
    <source>
        <dbReference type="EMBL" id="DAF96891.1"/>
    </source>
</evidence>
<accession>A0A8S5UR17</accession>
<evidence type="ECO:0000256" key="2">
    <source>
        <dbReference type="ARBA" id="ARBA00023009"/>
    </source>
</evidence>
<keyword evidence="1" id="KW-1188">Viral release from host cell</keyword>
<organism evidence="5">
    <name type="scientific">Siphoviridae sp. ct89S11</name>
    <dbReference type="NCBI Taxonomy" id="2825357"/>
    <lineage>
        <taxon>Viruses</taxon>
        <taxon>Duplodnaviria</taxon>
        <taxon>Heunggongvirae</taxon>
        <taxon>Uroviricota</taxon>
        <taxon>Caudoviricetes</taxon>
    </lineage>
</organism>
<name>A0A8S5UR17_9CAUD</name>
<evidence type="ECO:0000256" key="1">
    <source>
        <dbReference type="ARBA" id="ARBA00022950"/>
    </source>
</evidence>
<evidence type="ECO:0000256" key="4">
    <source>
        <dbReference type="SAM" id="MobiDB-lite"/>
    </source>
</evidence>
<keyword evidence="3" id="KW-0231">Viral genome packaging</keyword>
<dbReference type="EMBL" id="BK016123">
    <property type="protein sequence ID" value="DAF96891.1"/>
    <property type="molecule type" value="Genomic_DNA"/>
</dbReference>
<dbReference type="Pfam" id="PF04860">
    <property type="entry name" value="Phage_portal"/>
    <property type="match status" value="1"/>
</dbReference>
<reference evidence="5" key="1">
    <citation type="journal article" date="2021" name="Proc. Natl. Acad. Sci. U.S.A.">
        <title>A Catalog of Tens of Thousands of Viruses from Human Metagenomes Reveals Hidden Associations with Chronic Diseases.</title>
        <authorList>
            <person name="Tisza M.J."/>
            <person name="Buck C.B."/>
        </authorList>
    </citation>
    <scope>NUCLEOTIDE SEQUENCE</scope>
    <source>
        <strain evidence="5">Ct89S11</strain>
    </source>
</reference>
<sequence>MGFGDRLSHAWNAFKGSADKMDYTPQYGMQTFGNPSTYYRPVAGDQTIVTSIYNQIAIDVANVPIRHVKVDDNGNLKSYYQSDLDDCLSLSANIDQTGQGFFQDLVLTLFEEGAVAIVPVDTNVSPNMTAGWDVRSMRVGQILQWFPRHVRVEVYNDNSGQREQLTLPKDFVAVVNNPLYSVMNAPNSTLQRLTQKLHLLDAIDRQSGSGKLDIIIQLPYVVKTELKKQQAEARRKAIEEQLAGSQYGIAYTDGAERITQLNRPSENNLMAQIQWLTTQLYNQLGMTEDVFNGKADARQMLNYQNRTVRPVLKAITDAITRTFLTKTARTQKQRIMAIEDPFLNVPLEEMSSLVDSVKRNEIGTANELRPKFGWPQAEDEAANQLVNSNINPAGEQEPATDVPASEVPISELMESSQNGS</sequence>
<proteinExistence type="predicted"/>
<keyword evidence="2" id="KW-1162">Viral penetration into host cytoplasm</keyword>
<dbReference type="InterPro" id="IPR006944">
    <property type="entry name" value="Phage/GTA_portal"/>
</dbReference>
<evidence type="ECO:0000256" key="3">
    <source>
        <dbReference type="ARBA" id="ARBA00023219"/>
    </source>
</evidence>
<protein>
    <submittedName>
        <fullName evidence="5">Portal protein</fullName>
    </submittedName>
</protein>
<feature type="region of interest" description="Disordered" evidence="4">
    <location>
        <begin position="378"/>
        <end position="420"/>
    </location>
</feature>